<feature type="chain" id="PRO_5044017196" evidence="2">
    <location>
        <begin position="19"/>
        <end position="1057"/>
    </location>
</feature>
<feature type="compositionally biased region" description="Low complexity" evidence="1">
    <location>
        <begin position="710"/>
        <end position="739"/>
    </location>
</feature>
<feature type="region of interest" description="Disordered" evidence="1">
    <location>
        <begin position="919"/>
        <end position="946"/>
    </location>
</feature>
<evidence type="ECO:0000313" key="4">
    <source>
        <dbReference type="Proteomes" id="UP000466442"/>
    </source>
</evidence>
<feature type="region of interest" description="Disordered" evidence="1">
    <location>
        <begin position="709"/>
        <end position="892"/>
    </location>
</feature>
<feature type="compositionally biased region" description="Basic and acidic residues" evidence="1">
    <location>
        <begin position="561"/>
        <end position="572"/>
    </location>
</feature>
<proteinExistence type="predicted"/>
<feature type="compositionally biased region" description="Polar residues" evidence="1">
    <location>
        <begin position="428"/>
        <end position="445"/>
    </location>
</feature>
<keyword evidence="2" id="KW-0732">Signal</keyword>
<dbReference type="OrthoDB" id="8193595at2759"/>
<feature type="compositionally biased region" description="Polar residues" evidence="1">
    <location>
        <begin position="191"/>
        <end position="211"/>
    </location>
</feature>
<comment type="caution">
    <text evidence="3">The sequence shown here is derived from an EMBL/GenBank/DDBJ whole genome shotgun (WGS) entry which is preliminary data.</text>
</comment>
<sequence>MSTALLILLLGAVRWTASHVVYGKDPARPIRHSYEEWRPAREAPGYARPAPPHPIPPRYPVFHHSKGYSYAPSKKILQQQLADTSDTVEVFSPAPPSILGSFSVFGHATVNAREPATSHVTKKSPRPQFTADYPLYERPKTSNSYQVRNQFVSPGFYQPVETPKRPTRYNEYNDPYYFDSTLRPPPRDSINKVSSYSPHAQSTSLSPNSFYYEQPQPFQPSAVDNSFDKVRKPINSYHFAATPAYSTPAPIDYRTTINDFDQSSGSYFNTYNKKGSHASSWQRNPFGDIGLGTRRPDLLVKPVVEDKEPAKDIYNQYSHLSRPFQSSQYTTTMDSQRDVDTFSPFVTTFPSPVETHVKFSDVAQPFHVSNEYHTQGGPKRNPDYAAITQDPYNQDVYPVTVTTLEVPTEPHRETKKKYKENYKPYRSDPNSRPFSKSKTKLPQDSFSHHHPHVQITSYQGFNENVPPPFLPTPTPDVHPYAPQPTVEEMTTDQPEVSSNAQEFSYISTIDNKYQDKNEEVTEYPTTTAVAIETTTPSPRTRATIKSRRRPTRPSQSPKTTEGTRFKNHRTPDDEYSTTVDYYKHQRRRKPGNKYRENSEYKRFRTTSTSTTTTTEQPSFVETTEPYEDTTTVSEAPNVNKFAGRPQENQFQSYEHYYNSFNGERAPVEDINSQVPERDIYRAPEEAVNSQVPERDLYSLNYADIFAEPASSSTTTPSTTLSTTTTTTTTTTQSPVSVTTPNIESTASSIPSRLKNKYGSNRPRFSVKDYRDRLNRSTTTSAPTSDDETTPKPKTDIPKILSRMRPSHRPTTEAPASHDDVTPDNKLRKYKPRSGPSRTFYKTSTTAQPDVGETTTTERFNTFRPSTNRYKPGSGKYYSRYRTSSLSPKEVDDSPVTTTARITIKPKGVFSAKRRPFPMKNKIDFNKDEEDSSEDSPSTPNFGDTLKINDNEVIPGILTKKIDDGLTTTISSSEEKELNVVSEAPSSSTNSIPNIPPSGSEAMRVADLTSSSSNDFHMSSIFKTNIVSHRRVLPKITLPTDEPILPLEAFFQTRQKDK</sequence>
<reference evidence="3" key="1">
    <citation type="journal article" date="2021" name="Mol. Ecol. Resour.">
        <title>Apolygus lucorum genome provides insights into omnivorousness and mesophyll feeding.</title>
        <authorList>
            <person name="Liu Y."/>
            <person name="Liu H."/>
            <person name="Wang H."/>
            <person name="Huang T."/>
            <person name="Liu B."/>
            <person name="Yang B."/>
            <person name="Yin L."/>
            <person name="Li B."/>
            <person name="Zhang Y."/>
            <person name="Zhang S."/>
            <person name="Jiang F."/>
            <person name="Zhang X."/>
            <person name="Ren Y."/>
            <person name="Wang B."/>
            <person name="Wang S."/>
            <person name="Lu Y."/>
            <person name="Wu K."/>
            <person name="Fan W."/>
            <person name="Wang G."/>
        </authorList>
    </citation>
    <scope>NUCLEOTIDE SEQUENCE</scope>
    <source>
        <strain evidence="3">12Hb</strain>
    </source>
</reference>
<feature type="signal peptide" evidence="2">
    <location>
        <begin position="1"/>
        <end position="18"/>
    </location>
</feature>
<feature type="compositionally biased region" description="Basic and acidic residues" evidence="1">
    <location>
        <begin position="765"/>
        <end position="774"/>
    </location>
</feature>
<feature type="compositionally biased region" description="Polar residues" evidence="1">
    <location>
        <begin position="740"/>
        <end position="750"/>
    </location>
</feature>
<feature type="compositionally biased region" description="Basic and acidic residues" evidence="1">
    <location>
        <begin position="815"/>
        <end position="826"/>
    </location>
</feature>
<protein>
    <submittedName>
        <fullName evidence="3">Uncharacterized protein</fullName>
    </submittedName>
</protein>
<keyword evidence="4" id="KW-1185">Reference proteome</keyword>
<feature type="compositionally biased region" description="Low complexity" evidence="1">
    <location>
        <begin position="605"/>
        <end position="614"/>
    </location>
</feature>
<feature type="compositionally biased region" description="Basic and acidic residues" evidence="1">
    <location>
        <begin position="593"/>
        <end position="602"/>
    </location>
</feature>
<feature type="region of interest" description="Disordered" evidence="1">
    <location>
        <begin position="976"/>
        <end position="998"/>
    </location>
</feature>
<dbReference type="Proteomes" id="UP000466442">
    <property type="component" value="Linkage Group LG1"/>
</dbReference>
<feature type="region of interest" description="Disordered" evidence="1">
    <location>
        <begin position="115"/>
        <end position="134"/>
    </location>
</feature>
<dbReference type="AlphaFoldDB" id="A0A6A4KL37"/>
<feature type="region of interest" description="Disordered" evidence="1">
    <location>
        <begin position="156"/>
        <end position="213"/>
    </location>
</feature>
<feature type="compositionally biased region" description="Basic residues" evidence="1">
    <location>
        <begin position="542"/>
        <end position="551"/>
    </location>
</feature>
<name>A0A6A4KL37_APOLU</name>
<evidence type="ECO:0000313" key="3">
    <source>
        <dbReference type="EMBL" id="KAF6216438.1"/>
    </source>
</evidence>
<gene>
    <name evidence="3" type="ORF">GE061_000780</name>
</gene>
<feature type="compositionally biased region" description="Low complexity" evidence="1">
    <location>
        <begin position="852"/>
        <end position="863"/>
    </location>
</feature>
<evidence type="ECO:0000256" key="2">
    <source>
        <dbReference type="SAM" id="SignalP"/>
    </source>
</evidence>
<feature type="compositionally biased region" description="Polar residues" evidence="1">
    <location>
        <begin position="835"/>
        <end position="847"/>
    </location>
</feature>
<dbReference type="EMBL" id="WIXP02000001">
    <property type="protein sequence ID" value="KAF6216438.1"/>
    <property type="molecule type" value="Genomic_DNA"/>
</dbReference>
<feature type="compositionally biased region" description="Low complexity" evidence="1">
    <location>
        <begin position="984"/>
        <end position="998"/>
    </location>
</feature>
<evidence type="ECO:0000256" key="1">
    <source>
        <dbReference type="SAM" id="MobiDB-lite"/>
    </source>
</evidence>
<feature type="region of interest" description="Disordered" evidence="1">
    <location>
        <begin position="405"/>
        <end position="449"/>
    </location>
</feature>
<accession>A0A6A4KL37</accession>
<organism evidence="3 4">
    <name type="scientific">Apolygus lucorum</name>
    <name type="common">Small green plant bug</name>
    <name type="synonym">Lygocoris lucorum</name>
    <dbReference type="NCBI Taxonomy" id="248454"/>
    <lineage>
        <taxon>Eukaryota</taxon>
        <taxon>Metazoa</taxon>
        <taxon>Ecdysozoa</taxon>
        <taxon>Arthropoda</taxon>
        <taxon>Hexapoda</taxon>
        <taxon>Insecta</taxon>
        <taxon>Pterygota</taxon>
        <taxon>Neoptera</taxon>
        <taxon>Paraneoptera</taxon>
        <taxon>Hemiptera</taxon>
        <taxon>Heteroptera</taxon>
        <taxon>Panheteroptera</taxon>
        <taxon>Cimicomorpha</taxon>
        <taxon>Miridae</taxon>
        <taxon>Mirini</taxon>
        <taxon>Apolygus</taxon>
    </lineage>
</organism>
<feature type="region of interest" description="Disordered" evidence="1">
    <location>
        <begin position="535"/>
        <end position="647"/>
    </location>
</feature>